<name>M3BXF6_STRM1</name>
<dbReference type="PROSITE" id="PS51318">
    <property type="entry name" value="TAT"/>
    <property type="match status" value="1"/>
</dbReference>
<dbReference type="RefSeq" id="WP_004955816.1">
    <property type="nucleotide sequence ID" value="NZ_AORZ01000215.1"/>
</dbReference>
<dbReference type="EMBL" id="AORZ01000215">
    <property type="protein sequence ID" value="EME96430.1"/>
    <property type="molecule type" value="Genomic_DNA"/>
</dbReference>
<proteinExistence type="predicted"/>
<accession>M3BXF6</accession>
<protein>
    <submittedName>
        <fullName evidence="1">Uncharacterized protein</fullName>
    </submittedName>
</protein>
<dbReference type="Proteomes" id="UP000011740">
    <property type="component" value="Unassembled WGS sequence"/>
</dbReference>
<reference evidence="1 2" key="1">
    <citation type="journal article" date="2013" name="Genome Announc.">
        <title>Whole-Genome Shotgun Assembly and Analysis of the Genome of Streptomyces mobaraensis DSM 40847, a Strain for Industrial Production of Microbial Transglutaminase.</title>
        <authorList>
            <person name="Yang H."/>
            <person name="He T."/>
            <person name="Wu W."/>
            <person name="Zhu W."/>
            <person name="Lu B."/>
            <person name="Sun W."/>
        </authorList>
    </citation>
    <scope>NUCLEOTIDE SEQUENCE [LARGE SCALE GENOMIC DNA]</scope>
    <source>
        <strain evidence="1 2">DSM 40847</strain>
    </source>
</reference>
<evidence type="ECO:0000313" key="1">
    <source>
        <dbReference type="EMBL" id="EME96430.1"/>
    </source>
</evidence>
<dbReference type="InterPro" id="IPR006311">
    <property type="entry name" value="TAT_signal"/>
</dbReference>
<organism evidence="1 2">
    <name type="scientific">Streptomyces mobaraensis (strain ATCC 29032 / DSM 40847 / JCM 4168 / NBRC 13819 / NCIMB 11159 / IPCR 16-22)</name>
    <dbReference type="NCBI Taxonomy" id="1223523"/>
    <lineage>
        <taxon>Bacteria</taxon>
        <taxon>Bacillati</taxon>
        <taxon>Actinomycetota</taxon>
        <taxon>Actinomycetes</taxon>
        <taxon>Kitasatosporales</taxon>
        <taxon>Streptomycetaceae</taxon>
        <taxon>Streptomyces</taxon>
    </lineage>
</organism>
<sequence>MARATAHRTRRLLAAFAIAGAAAALGTLPAAADDHGGSWPTVAQSGGAAADDHSGATPASIDEHPVG</sequence>
<dbReference type="PATRIC" id="fig|1223523.3.peg.6386"/>
<comment type="caution">
    <text evidence="1">The sequence shown here is derived from an EMBL/GenBank/DDBJ whole genome shotgun (WGS) entry which is preliminary data.</text>
</comment>
<dbReference type="AlphaFoldDB" id="M3BXF6"/>
<evidence type="ECO:0000313" key="2">
    <source>
        <dbReference type="Proteomes" id="UP000011740"/>
    </source>
</evidence>
<gene>
    <name evidence="1" type="ORF">H340_31543</name>
</gene>